<proteinExistence type="predicted"/>
<keyword evidence="1" id="KW-1133">Transmembrane helix</keyword>
<name>A0A7Y3WZE3_9HYPH</name>
<evidence type="ECO:0000313" key="2">
    <source>
        <dbReference type="EMBL" id="NNV23173.1"/>
    </source>
</evidence>
<dbReference type="Proteomes" id="UP000526233">
    <property type="component" value="Unassembled WGS sequence"/>
</dbReference>
<feature type="transmembrane region" description="Helical" evidence="1">
    <location>
        <begin position="100"/>
        <end position="122"/>
    </location>
</feature>
<dbReference type="CDD" id="cd02440">
    <property type="entry name" value="AdoMet_MTases"/>
    <property type="match status" value="1"/>
</dbReference>
<dbReference type="InterPro" id="IPR010721">
    <property type="entry name" value="UstE-like"/>
</dbReference>
<dbReference type="Gene3D" id="1.20.120.1630">
    <property type="match status" value="1"/>
</dbReference>
<dbReference type="InterPro" id="IPR029063">
    <property type="entry name" value="SAM-dependent_MTases_sf"/>
</dbReference>
<dbReference type="SUPFAM" id="SSF53335">
    <property type="entry name" value="S-adenosyl-L-methionine-dependent methyltransferases"/>
    <property type="match status" value="1"/>
</dbReference>
<dbReference type="Gene3D" id="3.40.50.150">
    <property type="entry name" value="Vaccinia Virus protein VP39"/>
    <property type="match status" value="1"/>
</dbReference>
<dbReference type="AlphaFoldDB" id="A0A7Y3WZE3"/>
<dbReference type="FunFam" id="3.40.50.150:FF:000554">
    <property type="entry name" value="Cation-transporting ATPase"/>
    <property type="match status" value="1"/>
</dbReference>
<organism evidence="2 3">
    <name type="scientific">Brucella pseudogrignonensis</name>
    <dbReference type="NCBI Taxonomy" id="419475"/>
    <lineage>
        <taxon>Bacteria</taxon>
        <taxon>Pseudomonadati</taxon>
        <taxon>Pseudomonadota</taxon>
        <taxon>Alphaproteobacteria</taxon>
        <taxon>Hyphomicrobiales</taxon>
        <taxon>Brucellaceae</taxon>
        <taxon>Brucella/Ochrobactrum group</taxon>
        <taxon>Brucella</taxon>
    </lineage>
</organism>
<comment type="caution">
    <text evidence="2">The sequence shown here is derived from an EMBL/GenBank/DDBJ whole genome shotgun (WGS) entry which is preliminary data.</text>
</comment>
<keyword evidence="1" id="KW-0812">Transmembrane</keyword>
<accession>A0A7Y3WZE3</accession>
<feature type="transmembrane region" description="Helical" evidence="1">
    <location>
        <begin position="21"/>
        <end position="43"/>
    </location>
</feature>
<keyword evidence="1" id="KW-0472">Membrane</keyword>
<dbReference type="PANTHER" id="PTHR43832:SF1">
    <property type="entry name" value="S-ADENOSYL-L-METHIONINE-DEPENDENT METHYLTRANSFERASES SUPERFAMILY PROTEIN"/>
    <property type="match status" value="1"/>
</dbReference>
<evidence type="ECO:0000313" key="3">
    <source>
        <dbReference type="Proteomes" id="UP000526233"/>
    </source>
</evidence>
<protein>
    <submittedName>
        <fullName evidence="2">DUF1295 domain-containing protein</fullName>
    </submittedName>
</protein>
<feature type="transmembrane region" description="Helical" evidence="1">
    <location>
        <begin position="185"/>
        <end position="216"/>
    </location>
</feature>
<dbReference type="Pfam" id="PF02353">
    <property type="entry name" value="CMAS"/>
    <property type="match status" value="1"/>
</dbReference>
<evidence type="ECO:0000256" key="1">
    <source>
        <dbReference type="SAM" id="Phobius"/>
    </source>
</evidence>
<sequence length="605" mass="68005">MQVHRQTDARAERRMESHMNISLLIIIAIWVSLAMASACAIQRYKGQSGGIDTIWSAAVGIGAWAIRLGGHISVRTGGGGEDPRYARLIEEWGTGASSKLFMFLQIQALVAFILVLAVYLAAANNVAFPRTIDGLAIAVALVALGGEAVADAQRARFRKTPQAKTSVCEVGLWRYSSHPNCFLEWLLWCCWPLLALAAPIWSWLAFLAALLMYWLLVHVSGISPLEEHMLRSRGEQFRALKRHVNAYFPGPPQIRPQKSRISAMNMLAFAINTAERAPLTDGMTLAGIDFLCGRTKRRLAETTAYAERQFVETMGSFPVATHTDEANRQHYEMPADFFALALGPQRKYSCCLYPTTDMTLGEAETAALAETVQHAAITDGMTILELGCGWGSLSLYLARNFPSSRIVSVSNSTSQRAYILDIAQKDGLMNLDVITADMNDFTTGDRFDRVVSVEMFEHMSNWRTLLERVRGWVKPDGRLFLHVFTHKDRSYRFDQDDPADWIAHHFFTGGIMPAHDLPHRFGDLFQVELEWRWSGTHYRRTALDWLANFDREIDRIQPILTAVYGKDASLWQRRWRLFFLATAGLFGHENGDVWGVGHYLLAPTA</sequence>
<gene>
    <name evidence="2" type="ORF">EHE22_22490</name>
</gene>
<reference evidence="2 3" key="1">
    <citation type="submission" date="2018-11" db="EMBL/GenBank/DDBJ databases">
        <title>Genome sequencing and analysis.</title>
        <authorList>
            <person name="Huang Y.-T."/>
        </authorList>
    </citation>
    <scope>NUCLEOTIDE SEQUENCE [LARGE SCALE GENOMIC DNA]</scope>
    <source>
        <strain evidence="2 3">SHIN</strain>
    </source>
</reference>
<dbReference type="Pfam" id="PF06966">
    <property type="entry name" value="DUF1295"/>
    <property type="match status" value="1"/>
</dbReference>
<dbReference type="PANTHER" id="PTHR43832">
    <property type="match status" value="1"/>
</dbReference>
<dbReference type="EMBL" id="PKQI01000004">
    <property type="protein sequence ID" value="NNV23173.1"/>
    <property type="molecule type" value="Genomic_DNA"/>
</dbReference>